<dbReference type="PATRIC" id="fig|134605.3.peg.765"/>
<dbReference type="EMBL" id="LRPX01000031">
    <property type="protein sequence ID" value="KXA15123.1"/>
    <property type="molecule type" value="Genomic_DNA"/>
</dbReference>
<evidence type="ECO:0000313" key="3">
    <source>
        <dbReference type="Proteomes" id="UP000070617"/>
    </source>
</evidence>
<dbReference type="PROSITE" id="PS00715">
    <property type="entry name" value="SIGMA70_1"/>
    <property type="match status" value="1"/>
</dbReference>
<evidence type="ECO:0000259" key="1">
    <source>
        <dbReference type="PROSITE" id="PS00715"/>
    </source>
</evidence>
<protein>
    <recommendedName>
        <fullName evidence="1">RNA polymerase sigma-70 domain-containing protein</fullName>
    </recommendedName>
</protein>
<dbReference type="AlphaFoldDB" id="A0A133NFT6"/>
<organism evidence="2 3">
    <name type="scientific">Fusobacterium equinum</name>
    <dbReference type="NCBI Taxonomy" id="134605"/>
    <lineage>
        <taxon>Bacteria</taxon>
        <taxon>Fusobacteriati</taxon>
        <taxon>Fusobacteriota</taxon>
        <taxon>Fusobacteriia</taxon>
        <taxon>Fusobacteriales</taxon>
        <taxon>Fusobacteriaceae</taxon>
        <taxon>Fusobacterium</taxon>
    </lineage>
</organism>
<feature type="domain" description="RNA polymerase sigma-70" evidence="1">
    <location>
        <begin position="101"/>
        <end position="114"/>
    </location>
</feature>
<dbReference type="GO" id="GO:0003700">
    <property type="term" value="F:DNA-binding transcription factor activity"/>
    <property type="evidence" value="ECO:0007669"/>
    <property type="project" value="InterPro"/>
</dbReference>
<dbReference type="SUPFAM" id="SSF88946">
    <property type="entry name" value="Sigma2 domain of RNA polymerase sigma factors"/>
    <property type="match status" value="1"/>
</dbReference>
<dbReference type="Gene3D" id="1.20.120.1810">
    <property type="match status" value="1"/>
</dbReference>
<keyword evidence="3" id="KW-1185">Reference proteome</keyword>
<dbReference type="STRING" id="134605.HMPREF3206_00765"/>
<sequence length="291" mass="35110">MKQKEFEELLLNKRFSDDEFFEYLQKNTVKDVEFEVMDEEVAIEKKDFTLLESSVLEYIEELCSYDPDHLSEEREAHIALEVKKVLYYAFFYFKEGISYMDLVQEGIVGLMKGVDRQSERLDFWIIREIFLFVYSEIQDLKFGFKNFLKGKREEAEHHHEHEHHHDHEEDHECSCGHDPNEEHECCGKHHHKEEEEEILDKNQILEKLLKTNTAIDEMEQIIEESLDFHHIKNRLYAIEIEVLNYYFGLLVEKRYSIFEIEEKFQLQKNHAQNIFENAMYKLSTLKGKLEL</sequence>
<dbReference type="InterPro" id="IPR000943">
    <property type="entry name" value="RNA_pol_sigma70"/>
</dbReference>
<dbReference type="RefSeq" id="WP_060793578.1">
    <property type="nucleotide sequence ID" value="NZ_KQ956526.1"/>
</dbReference>
<proteinExistence type="predicted"/>
<dbReference type="InterPro" id="IPR013325">
    <property type="entry name" value="RNA_pol_sigma_r2"/>
</dbReference>
<accession>A0A133NFT6</accession>
<name>A0A133NFT6_9FUSO</name>
<dbReference type="GO" id="GO:0006352">
    <property type="term" value="P:DNA-templated transcription initiation"/>
    <property type="evidence" value="ECO:0007669"/>
    <property type="project" value="InterPro"/>
</dbReference>
<comment type="caution">
    <text evidence="2">The sequence shown here is derived from an EMBL/GenBank/DDBJ whole genome shotgun (WGS) entry which is preliminary data.</text>
</comment>
<evidence type="ECO:0000313" key="2">
    <source>
        <dbReference type="EMBL" id="KXA15123.1"/>
    </source>
</evidence>
<gene>
    <name evidence="2" type="ORF">HMPREF3206_00765</name>
</gene>
<dbReference type="Proteomes" id="UP000070617">
    <property type="component" value="Unassembled WGS sequence"/>
</dbReference>
<reference evidence="3" key="1">
    <citation type="submission" date="2016-01" db="EMBL/GenBank/DDBJ databases">
        <authorList>
            <person name="Mitreva M."/>
            <person name="Pepin K.H."/>
            <person name="Mihindukulasuriya K.A."/>
            <person name="Fulton R."/>
            <person name="Fronick C."/>
            <person name="O'Laughlin M."/>
            <person name="Miner T."/>
            <person name="Herter B."/>
            <person name="Rosa B.A."/>
            <person name="Cordes M."/>
            <person name="Tomlinson C."/>
            <person name="Wollam A."/>
            <person name="Palsikar V.B."/>
            <person name="Mardis E.R."/>
            <person name="Wilson R.K."/>
        </authorList>
    </citation>
    <scope>NUCLEOTIDE SEQUENCE [LARGE SCALE GENOMIC DNA]</scope>
    <source>
        <strain evidence="3">CMW8396</strain>
    </source>
</reference>